<dbReference type="Pfam" id="PF20254">
    <property type="entry name" value="DMFA2_C"/>
    <property type="match status" value="1"/>
</dbReference>
<accession>A0ABV4QHR5</accession>
<name>A0ABV4QHR5_9ACTN</name>
<protein>
    <submittedName>
        <fullName evidence="2">DUF6605 domain-containing protein</fullName>
    </submittedName>
</protein>
<proteinExistence type="predicted"/>
<evidence type="ECO:0000313" key="2">
    <source>
        <dbReference type="EMBL" id="MFA1542708.1"/>
    </source>
</evidence>
<dbReference type="RefSeq" id="WP_371953095.1">
    <property type="nucleotide sequence ID" value="NZ_JAXCEI010000013.1"/>
</dbReference>
<evidence type="ECO:0000259" key="1">
    <source>
        <dbReference type="Pfam" id="PF20254"/>
    </source>
</evidence>
<feature type="domain" description="N,N-dimethylformamidase beta subunit-like C-terminal" evidence="1">
    <location>
        <begin position="32"/>
        <end position="101"/>
    </location>
</feature>
<dbReference type="InterPro" id="IPR046540">
    <property type="entry name" value="DMFA2_C"/>
</dbReference>
<evidence type="ECO:0000313" key="3">
    <source>
        <dbReference type="Proteomes" id="UP001569963"/>
    </source>
</evidence>
<sequence length="107" mass="11562">MRARDRGLCRSRQRAAGRALPVVRFTTTSGFTAEAFRMGWYGGAQARRVWRSGLTPGVRQPGAHVDKATRTVSAPWRPSLTVPTSGWPEGSYLIMLTAASGPGGTCR</sequence>
<keyword evidence="3" id="KW-1185">Reference proteome</keyword>
<comment type="caution">
    <text evidence="2">The sequence shown here is derived from an EMBL/GenBank/DDBJ whole genome shotgun (WGS) entry which is preliminary data.</text>
</comment>
<reference evidence="2 3" key="1">
    <citation type="submission" date="2023-11" db="EMBL/GenBank/DDBJ databases">
        <title>Actinomadura monticuli sp. nov., isolated from volcanic ash.</title>
        <authorList>
            <person name="Lee S.D."/>
            <person name="Yang H."/>
            <person name="Kim I.S."/>
        </authorList>
    </citation>
    <scope>NUCLEOTIDE SEQUENCE [LARGE SCALE GENOMIC DNA]</scope>
    <source>
        <strain evidence="2 3">DLS-62</strain>
    </source>
</reference>
<gene>
    <name evidence="2" type="ORF">SM611_27560</name>
</gene>
<organism evidence="2 3">
    <name type="scientific">Actinomadura monticuli</name>
    <dbReference type="NCBI Taxonomy" id="3097367"/>
    <lineage>
        <taxon>Bacteria</taxon>
        <taxon>Bacillati</taxon>
        <taxon>Actinomycetota</taxon>
        <taxon>Actinomycetes</taxon>
        <taxon>Streptosporangiales</taxon>
        <taxon>Thermomonosporaceae</taxon>
        <taxon>Actinomadura</taxon>
    </lineage>
</organism>
<dbReference type="Proteomes" id="UP001569963">
    <property type="component" value="Unassembled WGS sequence"/>
</dbReference>
<dbReference type="EMBL" id="JAXCEI010000013">
    <property type="protein sequence ID" value="MFA1542708.1"/>
    <property type="molecule type" value="Genomic_DNA"/>
</dbReference>